<protein>
    <submittedName>
        <fullName evidence="2">Uncharacterized protein</fullName>
    </submittedName>
</protein>
<reference evidence="2" key="1">
    <citation type="submission" date="2023-10" db="EMBL/GenBank/DDBJ databases">
        <authorList>
            <person name="Chen Y."/>
            <person name="Shah S."/>
            <person name="Dougan E. K."/>
            <person name="Thang M."/>
            <person name="Chan C."/>
        </authorList>
    </citation>
    <scope>NUCLEOTIDE SEQUENCE [LARGE SCALE GENOMIC DNA]</scope>
</reference>
<evidence type="ECO:0000256" key="1">
    <source>
        <dbReference type="SAM" id="MobiDB-lite"/>
    </source>
</evidence>
<keyword evidence="3" id="KW-1185">Reference proteome</keyword>
<feature type="compositionally biased region" description="Acidic residues" evidence="1">
    <location>
        <begin position="45"/>
        <end position="57"/>
    </location>
</feature>
<dbReference type="EMBL" id="CAUYUJ010011914">
    <property type="protein sequence ID" value="CAK0832893.1"/>
    <property type="molecule type" value="Genomic_DNA"/>
</dbReference>
<feature type="region of interest" description="Disordered" evidence="1">
    <location>
        <begin position="1"/>
        <end position="71"/>
    </location>
</feature>
<gene>
    <name evidence="2" type="ORF">PCOR1329_LOCUS30753</name>
</gene>
<comment type="caution">
    <text evidence="2">The sequence shown here is derived from an EMBL/GenBank/DDBJ whole genome shotgun (WGS) entry which is preliminary data.</text>
</comment>
<sequence>MASPRGRRRVGAQLRCRGRARRLRPRQAARGSGAHRGHEEGAREEGEEGEEGEEEEPGGNGTGKGQLPEQLQQGWDKPCLQFITGCLYSHDWCAPAVGKGITKLHSKRAPSSFLYF</sequence>
<feature type="compositionally biased region" description="Basic residues" evidence="1">
    <location>
        <begin position="1"/>
        <end position="27"/>
    </location>
</feature>
<organism evidence="2 3">
    <name type="scientific">Prorocentrum cordatum</name>
    <dbReference type="NCBI Taxonomy" id="2364126"/>
    <lineage>
        <taxon>Eukaryota</taxon>
        <taxon>Sar</taxon>
        <taxon>Alveolata</taxon>
        <taxon>Dinophyceae</taxon>
        <taxon>Prorocentrales</taxon>
        <taxon>Prorocentraceae</taxon>
        <taxon>Prorocentrum</taxon>
    </lineage>
</organism>
<name>A0ABN9SM46_9DINO</name>
<accession>A0ABN9SM46</accession>
<evidence type="ECO:0000313" key="2">
    <source>
        <dbReference type="EMBL" id="CAK0832893.1"/>
    </source>
</evidence>
<evidence type="ECO:0000313" key="3">
    <source>
        <dbReference type="Proteomes" id="UP001189429"/>
    </source>
</evidence>
<dbReference type="Proteomes" id="UP001189429">
    <property type="component" value="Unassembled WGS sequence"/>
</dbReference>
<proteinExistence type="predicted"/>